<keyword evidence="3 4" id="KW-0732">Signal</keyword>
<dbReference type="Pfam" id="PF13379">
    <property type="entry name" value="NMT1_2"/>
    <property type="match status" value="1"/>
</dbReference>
<evidence type="ECO:0000256" key="1">
    <source>
        <dbReference type="ARBA" id="ARBA00004418"/>
    </source>
</evidence>
<comment type="similarity">
    <text evidence="2">Belongs to the bacterial solute-binding protein SsuA/TauA family.</text>
</comment>
<dbReference type="PANTHER" id="PTHR30024">
    <property type="entry name" value="ALIPHATIC SULFONATES-BINDING PROTEIN-RELATED"/>
    <property type="match status" value="1"/>
</dbReference>
<evidence type="ECO:0000313" key="5">
    <source>
        <dbReference type="EMBL" id="UXX82404.1"/>
    </source>
</evidence>
<name>A0ABY6D942_9RHOB</name>
<evidence type="ECO:0000256" key="4">
    <source>
        <dbReference type="SAM" id="SignalP"/>
    </source>
</evidence>
<protein>
    <recommendedName>
        <fullName evidence="7">NitT/TauT family transport system substrate-binding protein</fullName>
    </recommendedName>
</protein>
<dbReference type="PANTHER" id="PTHR30024:SF47">
    <property type="entry name" value="TAURINE-BINDING PERIPLASMIC PROTEIN"/>
    <property type="match status" value="1"/>
</dbReference>
<feature type="chain" id="PRO_5046997950" description="NitT/TauT family transport system substrate-binding protein" evidence="4">
    <location>
        <begin position="25"/>
        <end position="354"/>
    </location>
</feature>
<dbReference type="Gene3D" id="3.40.190.10">
    <property type="entry name" value="Periplasmic binding protein-like II"/>
    <property type="match status" value="3"/>
</dbReference>
<gene>
    <name evidence="5" type="ORF">N7U68_15045</name>
</gene>
<keyword evidence="6" id="KW-1185">Reference proteome</keyword>
<organism evidence="5 6">
    <name type="scientific">Roseovarius pelagicus</name>
    <dbReference type="NCBI Taxonomy" id="2980108"/>
    <lineage>
        <taxon>Bacteria</taxon>
        <taxon>Pseudomonadati</taxon>
        <taxon>Pseudomonadota</taxon>
        <taxon>Alphaproteobacteria</taxon>
        <taxon>Rhodobacterales</taxon>
        <taxon>Roseobacteraceae</taxon>
        <taxon>Roseovarius</taxon>
    </lineage>
</organism>
<evidence type="ECO:0008006" key="7">
    <source>
        <dbReference type="Google" id="ProtNLM"/>
    </source>
</evidence>
<dbReference type="EMBL" id="CP106738">
    <property type="protein sequence ID" value="UXX82404.1"/>
    <property type="molecule type" value="Genomic_DNA"/>
</dbReference>
<dbReference type="Proteomes" id="UP001064087">
    <property type="component" value="Chromosome"/>
</dbReference>
<feature type="signal peptide" evidence="4">
    <location>
        <begin position="1"/>
        <end position="24"/>
    </location>
</feature>
<proteinExistence type="inferred from homology"/>
<evidence type="ECO:0000313" key="6">
    <source>
        <dbReference type="Proteomes" id="UP001064087"/>
    </source>
</evidence>
<dbReference type="RefSeq" id="WP_263047344.1">
    <property type="nucleotide sequence ID" value="NZ_CP106738.1"/>
</dbReference>
<reference evidence="5" key="1">
    <citation type="submission" date="2022-10" db="EMBL/GenBank/DDBJ databases">
        <title>Roseovarius pelagicus sp. nov., isolated from Arctic seawater.</title>
        <authorList>
            <person name="Hong Y.W."/>
            <person name="Hwang C.Y."/>
        </authorList>
    </citation>
    <scope>NUCLEOTIDE SEQUENCE</scope>
    <source>
        <strain evidence="5">HL-MP18</strain>
    </source>
</reference>
<dbReference type="SUPFAM" id="SSF53850">
    <property type="entry name" value="Periplasmic binding protein-like II"/>
    <property type="match status" value="1"/>
</dbReference>
<evidence type="ECO:0000256" key="2">
    <source>
        <dbReference type="ARBA" id="ARBA00010742"/>
    </source>
</evidence>
<sequence length="354" mass="37819">MMKMMGPALAAGAAALSIATGAAAKEQINVGLCVSWPGYAMLELAQQKGLAEGYEINSVIFDDPLGGQAALAAGQIDIYECTGDYTPLAIDRGTGVVTVAFANPSYGVDHVILAPGMDASTMKGSRIGAPQAYIGQLLMGVWMDSENIPLDDVTWVNLLADEAVGPMLSGDLAAAYLYEPWITRVMENLPGASSGGNTGEDWMLETGIFTDVIYMNGDFINNHRGAALDLLKARFDAVGWWHDNTAEGNQLMSDFLQWPVADIESVIGSNGKFLKGGIYMYDFDESARVCGALEGDPPFGLENGSITTVIKTINDYWVRFGLMTEVHDPAAGVDCTLMADLVDQGYRQAIEANE</sequence>
<accession>A0ABY6D942</accession>
<comment type="subcellular location">
    <subcellularLocation>
        <location evidence="1">Periplasm</location>
    </subcellularLocation>
</comment>
<evidence type="ECO:0000256" key="3">
    <source>
        <dbReference type="ARBA" id="ARBA00022729"/>
    </source>
</evidence>